<accession>A0A1G7XKV0</accession>
<dbReference type="OrthoDB" id="1424572at2"/>
<feature type="signal peptide" evidence="1">
    <location>
        <begin position="1"/>
        <end position="19"/>
    </location>
</feature>
<evidence type="ECO:0008006" key="4">
    <source>
        <dbReference type="Google" id="ProtNLM"/>
    </source>
</evidence>
<gene>
    <name evidence="2" type="ORF">SAMN04488062_102351</name>
</gene>
<dbReference type="AlphaFoldDB" id="A0A1G7XKV0"/>
<sequence length="209" mass="24077">MKKIIFTLILALTFTISKANEKEIIAEIVFENLTGKELNSGEFFITETKERIVINDTKSFKITLPGKGKYQFRFATNDFTAYTYYPSVITHKNNTITIRLVSRAESTFNTNTFSFSMNLETDLTDQQIAQRIAMGKVNFITHGLDNKIPKEFIDFKGKYGIGLQKENCTMDPMSFKKATENNQIISDYLTRKYGNEWQKELPNKPFGLK</sequence>
<dbReference type="EMBL" id="FNDB01000002">
    <property type="protein sequence ID" value="SDG84767.1"/>
    <property type="molecule type" value="Genomic_DNA"/>
</dbReference>
<evidence type="ECO:0000313" key="2">
    <source>
        <dbReference type="EMBL" id="SDG84767.1"/>
    </source>
</evidence>
<proteinExistence type="predicted"/>
<organism evidence="2 3">
    <name type="scientific">Flavobacterium omnivorum</name>
    <dbReference type="NCBI Taxonomy" id="178355"/>
    <lineage>
        <taxon>Bacteria</taxon>
        <taxon>Pseudomonadati</taxon>
        <taxon>Bacteroidota</taxon>
        <taxon>Flavobacteriia</taxon>
        <taxon>Flavobacteriales</taxon>
        <taxon>Flavobacteriaceae</taxon>
        <taxon>Flavobacterium</taxon>
    </lineage>
</organism>
<evidence type="ECO:0000313" key="3">
    <source>
        <dbReference type="Proteomes" id="UP000199274"/>
    </source>
</evidence>
<dbReference type="RefSeq" id="WP_091255433.1">
    <property type="nucleotide sequence ID" value="NZ_FNDB01000002.1"/>
</dbReference>
<feature type="chain" id="PRO_5011626525" description="DUF4369 domain-containing protein" evidence="1">
    <location>
        <begin position="20"/>
        <end position="209"/>
    </location>
</feature>
<keyword evidence="1" id="KW-0732">Signal</keyword>
<evidence type="ECO:0000256" key="1">
    <source>
        <dbReference type="SAM" id="SignalP"/>
    </source>
</evidence>
<protein>
    <recommendedName>
        <fullName evidence="4">DUF4369 domain-containing protein</fullName>
    </recommendedName>
</protein>
<keyword evidence="3" id="KW-1185">Reference proteome</keyword>
<name>A0A1G7XKV0_9FLAO</name>
<reference evidence="3" key="1">
    <citation type="submission" date="2016-10" db="EMBL/GenBank/DDBJ databases">
        <authorList>
            <person name="Varghese N."/>
            <person name="Submissions S."/>
        </authorList>
    </citation>
    <scope>NUCLEOTIDE SEQUENCE [LARGE SCALE GENOMIC DNA]</scope>
    <source>
        <strain evidence="3">CGMCC 1.2747</strain>
    </source>
</reference>
<dbReference type="Proteomes" id="UP000199274">
    <property type="component" value="Unassembled WGS sequence"/>
</dbReference>
<dbReference type="STRING" id="178355.SAMN04488062_102351"/>